<dbReference type="InterPro" id="IPR003838">
    <property type="entry name" value="ABC3_permease_C"/>
</dbReference>
<dbReference type="InterPro" id="IPR050250">
    <property type="entry name" value="Macrolide_Exporter_MacB"/>
</dbReference>
<name>A0A8T0C1T5_9GAMM</name>
<evidence type="ECO:0000313" key="10">
    <source>
        <dbReference type="EMBL" id="KAF7781208.1"/>
    </source>
</evidence>
<dbReference type="EMBL" id="AHCD03000044">
    <property type="protein sequence ID" value="KAF7781208.1"/>
    <property type="molecule type" value="Genomic_DNA"/>
</dbReference>
<protein>
    <recommendedName>
        <fullName evidence="12">Permease</fullName>
    </recommendedName>
</protein>
<feature type="domain" description="MacB-like periplasmic core" evidence="9">
    <location>
        <begin position="430"/>
        <end position="632"/>
    </location>
</feature>
<evidence type="ECO:0000259" key="8">
    <source>
        <dbReference type="Pfam" id="PF02687"/>
    </source>
</evidence>
<evidence type="ECO:0000313" key="11">
    <source>
        <dbReference type="Proteomes" id="UP000016480"/>
    </source>
</evidence>
<dbReference type="GO" id="GO:0005886">
    <property type="term" value="C:plasma membrane"/>
    <property type="evidence" value="ECO:0007669"/>
    <property type="project" value="UniProtKB-SubCell"/>
</dbReference>
<keyword evidence="2" id="KW-1003">Cell membrane</keyword>
<feature type="transmembrane region" description="Helical" evidence="7">
    <location>
        <begin position="371"/>
        <end position="391"/>
    </location>
</feature>
<reference evidence="10 11" key="1">
    <citation type="journal article" date="2012" name="J. Bacteriol.">
        <title>Genome sequence of the cycloprodigiosin-producing bacterial strain Pseudoalteromonas rubra ATCC 29570(T).</title>
        <authorList>
            <person name="Xie B.B."/>
            <person name="Shu Y.L."/>
            <person name="Qin Q.L."/>
            <person name="Rong J.C."/>
            <person name="Zhang X.Y."/>
            <person name="Chen X.L."/>
            <person name="Zhou B.C."/>
            <person name="Zhang Y.Z."/>
        </authorList>
    </citation>
    <scope>NUCLEOTIDE SEQUENCE [LARGE SCALE GENOMIC DNA]</scope>
    <source>
        <strain evidence="10 11">DSM 6842</strain>
    </source>
</reference>
<evidence type="ECO:0000256" key="4">
    <source>
        <dbReference type="ARBA" id="ARBA00022989"/>
    </source>
</evidence>
<dbReference type="GeneID" id="61360139"/>
<feature type="domain" description="ABC3 transporter permease C-terminal" evidence="8">
    <location>
        <begin position="278"/>
        <end position="400"/>
    </location>
</feature>
<evidence type="ECO:0000256" key="7">
    <source>
        <dbReference type="SAM" id="Phobius"/>
    </source>
</evidence>
<evidence type="ECO:0000256" key="3">
    <source>
        <dbReference type="ARBA" id="ARBA00022692"/>
    </source>
</evidence>
<dbReference type="PANTHER" id="PTHR30572">
    <property type="entry name" value="MEMBRANE COMPONENT OF TRANSPORTER-RELATED"/>
    <property type="match status" value="1"/>
</dbReference>
<feature type="transmembrane region" description="Helical" evidence="7">
    <location>
        <begin position="769"/>
        <end position="790"/>
    </location>
</feature>
<sequence>MMAMLLDLKYALRQLYKSPKFTVMTLGVLLGGLSIALFTFSFLYTTIYKALPLPDGESAKRLVVYNDGEFDTPTANEFQALIQGAQAFSELGIFRDQDVRMSKGEAGRNFFGAAVQGGFFEFSRIKPLTGRTLNAQDSLPGAPAVAVISEEVWEDEFNRDPQMLGQAIELNGVQTEVVGIMPKGYRFPHIARIWLPLPDKVIDAQAPVSEQFNAYIRLKEGVEIAAAEREMTQILRTLQLQNQQSYGMEPVQKQARILTFQMAQTGGEGATVFFFLSAVSWVVLLLACINVGNLLLARILEKQKETAIRNALGASSGRLISQLMWEGVLITLLGTFLSVCLVGAVLDYVNVALRSWLPGAGLFWWQYGLDGATLLMALAYMLSTVLLAVFLPAWRSTRQDINATLRDGTRGAQSRKAGRLSRVLVTTQVFLVALLMLIGSISALIANKFVNLDLGDDYQNVMSTRYSTSEHDYPSPQQRLNLTYALMNEVQNHNAVTHVSVAQWLGPRNVFFADKAYGDEQMGTEIDTISMLGDFQATGVKLLEGRLFNLGDTMDKRRVVIISDSMAQRYWPGESALEQHFTMELEGKKQQVFVVGVVSNLMNPKSLFGKLDSADEIYISGSQFVQTLQKLSYRILPGTLNADEIFYQAVYKIAPNLEVTQTVMPAIKNRDKMRESMKFISQLTFATGGFALVLAVIGIYGLTANAVAQRTHEIGIRRAVGARDGVIVGLFMRQGAVQLVIGLGLALLLFALLAMGFQKFTEGLFPVGAYYALAAAVSAALSAVVLLAVYMPIKRAIKLEPIAALRYE</sequence>
<evidence type="ECO:0000256" key="2">
    <source>
        <dbReference type="ARBA" id="ARBA00022475"/>
    </source>
</evidence>
<evidence type="ECO:0000256" key="5">
    <source>
        <dbReference type="ARBA" id="ARBA00023136"/>
    </source>
</evidence>
<comment type="caution">
    <text evidence="10">The sequence shown here is derived from an EMBL/GenBank/DDBJ whole genome shotgun (WGS) entry which is preliminary data.</text>
</comment>
<gene>
    <name evidence="10" type="ORF">PRUB_b0354</name>
</gene>
<comment type="similarity">
    <text evidence="6">Belongs to the ABC-4 integral membrane protein family.</text>
</comment>
<organism evidence="10 11">
    <name type="scientific">Pseudoalteromonas rubra</name>
    <dbReference type="NCBI Taxonomy" id="43658"/>
    <lineage>
        <taxon>Bacteria</taxon>
        <taxon>Pseudomonadati</taxon>
        <taxon>Pseudomonadota</taxon>
        <taxon>Gammaproteobacteria</taxon>
        <taxon>Alteromonadales</taxon>
        <taxon>Pseudoalteromonadaceae</taxon>
        <taxon>Pseudoalteromonas</taxon>
    </lineage>
</organism>
<evidence type="ECO:0008006" key="12">
    <source>
        <dbReference type="Google" id="ProtNLM"/>
    </source>
</evidence>
<proteinExistence type="inferred from homology"/>
<keyword evidence="4 7" id="KW-1133">Transmembrane helix</keyword>
<dbReference type="PANTHER" id="PTHR30572:SF4">
    <property type="entry name" value="ABC TRANSPORTER PERMEASE YTRF"/>
    <property type="match status" value="1"/>
</dbReference>
<evidence type="ECO:0000256" key="6">
    <source>
        <dbReference type="ARBA" id="ARBA00038076"/>
    </source>
</evidence>
<dbReference type="Proteomes" id="UP000016480">
    <property type="component" value="Unassembled WGS sequence"/>
</dbReference>
<feature type="transmembrane region" description="Helical" evidence="7">
    <location>
        <begin position="272"/>
        <end position="296"/>
    </location>
</feature>
<evidence type="ECO:0000259" key="9">
    <source>
        <dbReference type="Pfam" id="PF12704"/>
    </source>
</evidence>
<keyword evidence="5 7" id="KW-0472">Membrane</keyword>
<feature type="transmembrane region" description="Helical" evidence="7">
    <location>
        <begin position="423"/>
        <end position="446"/>
    </location>
</feature>
<evidence type="ECO:0000256" key="1">
    <source>
        <dbReference type="ARBA" id="ARBA00004651"/>
    </source>
</evidence>
<feature type="domain" description="ABC3 transporter permease C-terminal" evidence="8">
    <location>
        <begin position="688"/>
        <end position="801"/>
    </location>
</feature>
<accession>A0A8T0C1T5</accession>
<dbReference type="RefSeq" id="WP_242065346.1">
    <property type="nucleotide sequence ID" value="NZ_AHCD03000044.1"/>
</dbReference>
<dbReference type="GO" id="GO:0022857">
    <property type="term" value="F:transmembrane transporter activity"/>
    <property type="evidence" value="ECO:0007669"/>
    <property type="project" value="TreeGrafter"/>
</dbReference>
<dbReference type="AlphaFoldDB" id="A0A8T0C1T5"/>
<feature type="domain" description="MacB-like periplasmic core" evidence="9">
    <location>
        <begin position="59"/>
        <end position="234"/>
    </location>
</feature>
<comment type="subcellular location">
    <subcellularLocation>
        <location evidence="1">Cell membrane</location>
        <topology evidence="1">Multi-pass membrane protein</topology>
    </subcellularLocation>
</comment>
<dbReference type="InterPro" id="IPR025857">
    <property type="entry name" value="MacB_PCD"/>
</dbReference>
<feature type="transmembrane region" description="Helical" evidence="7">
    <location>
        <begin position="736"/>
        <end position="757"/>
    </location>
</feature>
<feature type="transmembrane region" description="Helical" evidence="7">
    <location>
        <begin position="683"/>
        <end position="708"/>
    </location>
</feature>
<feature type="transmembrane region" description="Helical" evidence="7">
    <location>
        <begin position="21"/>
        <end position="44"/>
    </location>
</feature>
<keyword evidence="3 7" id="KW-0812">Transmembrane</keyword>
<dbReference type="Pfam" id="PF02687">
    <property type="entry name" value="FtsX"/>
    <property type="match status" value="2"/>
</dbReference>
<feature type="transmembrane region" description="Helical" evidence="7">
    <location>
        <begin position="328"/>
        <end position="351"/>
    </location>
</feature>
<dbReference type="Pfam" id="PF12704">
    <property type="entry name" value="MacB_PCD"/>
    <property type="match status" value="2"/>
</dbReference>